<dbReference type="PANTHER" id="PTHR32024">
    <property type="entry name" value="TRK SYSTEM POTASSIUM UPTAKE PROTEIN TRKG-RELATED"/>
    <property type="match status" value="1"/>
</dbReference>
<keyword evidence="4 8" id="KW-0812">Transmembrane</keyword>
<feature type="transmembrane region" description="Helical" evidence="8">
    <location>
        <begin position="7"/>
        <end position="27"/>
    </location>
</feature>
<feature type="transmembrane region" description="Helical" evidence="8">
    <location>
        <begin position="478"/>
        <end position="502"/>
    </location>
</feature>
<gene>
    <name evidence="9" type="ORF">ACFQXB_04360</name>
</gene>
<comment type="caution">
    <text evidence="9">The sequence shown here is derived from an EMBL/GenBank/DDBJ whole genome shotgun (WGS) entry which is preliminary data.</text>
</comment>
<evidence type="ECO:0000256" key="7">
    <source>
        <dbReference type="ARBA" id="ARBA00023136"/>
    </source>
</evidence>
<dbReference type="InterPro" id="IPR003445">
    <property type="entry name" value="Cat_transpt"/>
</dbReference>
<feature type="transmembrane region" description="Helical" evidence="8">
    <location>
        <begin position="415"/>
        <end position="438"/>
    </location>
</feature>
<evidence type="ECO:0000313" key="9">
    <source>
        <dbReference type="EMBL" id="MFC7703426.1"/>
    </source>
</evidence>
<feature type="transmembrane region" description="Helical" evidence="8">
    <location>
        <begin position="280"/>
        <end position="300"/>
    </location>
</feature>
<evidence type="ECO:0000256" key="6">
    <source>
        <dbReference type="ARBA" id="ARBA00023065"/>
    </source>
</evidence>
<keyword evidence="2" id="KW-0813">Transport</keyword>
<keyword evidence="6" id="KW-0406">Ion transport</keyword>
<protein>
    <submittedName>
        <fullName evidence="9">TrkH family potassium uptake protein</fullName>
    </submittedName>
</protein>
<feature type="transmembrane region" description="Helical" evidence="8">
    <location>
        <begin position="129"/>
        <end position="151"/>
    </location>
</feature>
<accession>A0ABW2UHF7</accession>
<feature type="transmembrane region" description="Helical" evidence="8">
    <location>
        <begin position="353"/>
        <end position="375"/>
    </location>
</feature>
<proteinExistence type="predicted"/>
<dbReference type="EMBL" id="JBHTFQ010000002">
    <property type="protein sequence ID" value="MFC7703426.1"/>
    <property type="molecule type" value="Genomic_DNA"/>
</dbReference>
<keyword evidence="10" id="KW-1185">Reference proteome</keyword>
<evidence type="ECO:0000256" key="1">
    <source>
        <dbReference type="ARBA" id="ARBA00004651"/>
    </source>
</evidence>
<evidence type="ECO:0000313" key="10">
    <source>
        <dbReference type="Proteomes" id="UP001596516"/>
    </source>
</evidence>
<name>A0ABW2UHF7_9RHOB</name>
<dbReference type="Proteomes" id="UP001596516">
    <property type="component" value="Unassembled WGS sequence"/>
</dbReference>
<feature type="transmembrane region" description="Helical" evidence="8">
    <location>
        <begin position="444"/>
        <end position="471"/>
    </location>
</feature>
<comment type="subcellular location">
    <subcellularLocation>
        <location evidence="1">Cell membrane</location>
        <topology evidence="1">Multi-pass membrane protein</topology>
    </subcellularLocation>
</comment>
<feature type="transmembrane region" description="Helical" evidence="8">
    <location>
        <begin position="192"/>
        <end position="211"/>
    </location>
</feature>
<feature type="transmembrane region" description="Helical" evidence="8">
    <location>
        <begin position="101"/>
        <end position="117"/>
    </location>
</feature>
<dbReference type="Pfam" id="PF02386">
    <property type="entry name" value="TrkH"/>
    <property type="match status" value="1"/>
</dbReference>
<feature type="transmembrane region" description="Helical" evidence="8">
    <location>
        <begin position="71"/>
        <end position="89"/>
    </location>
</feature>
<keyword evidence="7 8" id="KW-0472">Membrane</keyword>
<evidence type="ECO:0000256" key="2">
    <source>
        <dbReference type="ARBA" id="ARBA00022448"/>
    </source>
</evidence>
<evidence type="ECO:0000256" key="3">
    <source>
        <dbReference type="ARBA" id="ARBA00022475"/>
    </source>
</evidence>
<evidence type="ECO:0000256" key="5">
    <source>
        <dbReference type="ARBA" id="ARBA00022989"/>
    </source>
</evidence>
<evidence type="ECO:0000256" key="4">
    <source>
        <dbReference type="ARBA" id="ARBA00022692"/>
    </source>
</evidence>
<keyword evidence="3" id="KW-1003">Cell membrane</keyword>
<dbReference type="RefSeq" id="WP_377399698.1">
    <property type="nucleotide sequence ID" value="NZ_JBHTFQ010000002.1"/>
</dbReference>
<feature type="transmembrane region" description="Helical" evidence="8">
    <location>
        <begin position="39"/>
        <end position="59"/>
    </location>
</feature>
<reference evidence="10" key="1">
    <citation type="journal article" date="2019" name="Int. J. Syst. Evol. Microbiol.">
        <title>The Global Catalogue of Microorganisms (GCM) 10K type strain sequencing project: providing services to taxonomists for standard genome sequencing and annotation.</title>
        <authorList>
            <consortium name="The Broad Institute Genomics Platform"/>
            <consortium name="The Broad Institute Genome Sequencing Center for Infectious Disease"/>
            <person name="Wu L."/>
            <person name="Ma J."/>
        </authorList>
    </citation>
    <scope>NUCLEOTIDE SEQUENCE [LARGE SCALE GENOMIC DNA]</scope>
    <source>
        <strain evidence="10">CGMCC 1.12750</strain>
    </source>
</reference>
<sequence>MARLLDLPLLVILMGLGALAMLVPALHGFMVSDYRSARAFFYSAALFSLLTVMIGIATAQYQPRNFARSHLAALLSAYLVLPVMLAVPFHEAVRDTTFLNAWFEMVSSFTTTGATLFDTPGRLAPSVHLWRALVGWFGGAFILLAALAILAPLNLGGFEVATGAAAGRGAVGTTQITRIADPAERLIRYSRVLFPVYGAMTLVLWIALLIAGETPLVAACHAMSTLATSGISPVGGLERAQAGIAGEALILLALLPALSRRAWPAAPLVGQHPLRRDPEVRIGLFILLLAPTVLFLRHWFGAIDTAEPDDLPFALRAAWGSIFTTLSFLSTNGFVSADWAEARVWSGLRAPGLILLGLAVVGGGVATTAGGVKLLRVYALGRHAQREMERLIHPASIGGAGPQERRLRREGAQAAWVFFMLFAASISIVVAALALTGLTFEPALILTIAALSTTGPLAAVAGDAPLIYAALSGPAKAVLAGAMVLGRLEALAIIALFAPVTWRN</sequence>
<dbReference type="PANTHER" id="PTHR32024:SF3">
    <property type="entry name" value="TRK SYSTEM POTASSIUM UPTAKE PROTEIN"/>
    <property type="match status" value="1"/>
</dbReference>
<organism evidence="9 10">
    <name type="scientific">Plastorhodobacter daqingensis</name>
    <dbReference type="NCBI Taxonomy" id="1387281"/>
    <lineage>
        <taxon>Bacteria</taxon>
        <taxon>Pseudomonadati</taxon>
        <taxon>Pseudomonadota</taxon>
        <taxon>Alphaproteobacteria</taxon>
        <taxon>Rhodobacterales</taxon>
        <taxon>Paracoccaceae</taxon>
        <taxon>Plastorhodobacter</taxon>
    </lineage>
</organism>
<evidence type="ECO:0000256" key="8">
    <source>
        <dbReference type="SAM" id="Phobius"/>
    </source>
</evidence>
<keyword evidence="5 8" id="KW-1133">Transmembrane helix</keyword>